<comment type="caution">
    <text evidence="2">The sequence shown here is derived from an EMBL/GenBank/DDBJ whole genome shotgun (WGS) entry which is preliminary data.</text>
</comment>
<evidence type="ECO:0000313" key="2">
    <source>
        <dbReference type="EMBL" id="KYH35151.1"/>
    </source>
</evidence>
<organism evidence="2 3">
    <name type="scientific">Clostridium tepidiprofundi DSM 19306</name>
    <dbReference type="NCBI Taxonomy" id="1121338"/>
    <lineage>
        <taxon>Bacteria</taxon>
        <taxon>Bacillati</taxon>
        <taxon>Bacillota</taxon>
        <taxon>Clostridia</taxon>
        <taxon>Eubacteriales</taxon>
        <taxon>Clostridiaceae</taxon>
        <taxon>Clostridium</taxon>
    </lineage>
</organism>
<dbReference type="OrthoDB" id="358807at2"/>
<dbReference type="InterPro" id="IPR011990">
    <property type="entry name" value="TPR-like_helical_dom_sf"/>
</dbReference>
<name>A0A151B5F6_9CLOT</name>
<keyword evidence="3" id="KW-1185">Reference proteome</keyword>
<dbReference type="Gene3D" id="1.25.40.10">
    <property type="entry name" value="Tetratricopeptide repeat domain"/>
    <property type="match status" value="1"/>
</dbReference>
<dbReference type="PATRIC" id="fig|1121338.3.peg.1001"/>
<dbReference type="PANTHER" id="PTHR12558">
    <property type="entry name" value="CELL DIVISION CYCLE 16,23,27"/>
    <property type="match status" value="1"/>
</dbReference>
<proteinExistence type="predicted"/>
<dbReference type="EMBL" id="LTBA01000006">
    <property type="protein sequence ID" value="KYH35151.1"/>
    <property type="molecule type" value="Genomic_DNA"/>
</dbReference>
<reference evidence="2 3" key="1">
    <citation type="submission" date="2016-02" db="EMBL/GenBank/DDBJ databases">
        <title>Genome sequence of Clostridium tepidiprofundi DSM 19306.</title>
        <authorList>
            <person name="Poehlein A."/>
            <person name="Daniel R."/>
        </authorList>
    </citation>
    <scope>NUCLEOTIDE SEQUENCE [LARGE SCALE GENOMIC DNA]</scope>
    <source>
        <strain evidence="2 3">DSM 19306</strain>
    </source>
</reference>
<dbReference type="InterPro" id="IPR019734">
    <property type="entry name" value="TPR_rpt"/>
</dbReference>
<sequence length="355" mass="41213">MDIQSNFNDKLSKLLFLPINKGAQIGEYTIPKDIYLPIKAEQIVEKVKHGETFEKIPFFYFVEGMVYVLGLDENFKYNDTYIQLLSNIEESIKYIKGNIYNAINNEIYEDAYIMLKGLVLIESNIENFDRLLLVLDKLRTIDKNYEEEELKMIEKGKLIDGFATPYLYEALIFRDKKDFTRALHSLNTYLSMGGIETEDISEFKENLKNINDYEKGIQLIYENPNEALKILIPLVDIYGDSAEIFYYIAIAYRNLGIHEKAIYYLNEASAVDSALIEVLNEYGINYAAMGEHKTAIEYLKKAFQAAKSVEICTNIVMCYIDMKKFDEAKKYLEKAEKIDPKDDIVIQLKNMLKDI</sequence>
<feature type="repeat" description="TPR" evidence="1">
    <location>
        <begin position="309"/>
        <end position="342"/>
    </location>
</feature>
<dbReference type="AlphaFoldDB" id="A0A151B5F6"/>
<dbReference type="Pfam" id="PF14559">
    <property type="entry name" value="TPR_19"/>
    <property type="match status" value="1"/>
</dbReference>
<dbReference type="RefSeq" id="WP_066823361.1">
    <property type="nucleotide sequence ID" value="NZ_LTBA01000006.1"/>
</dbReference>
<dbReference type="STRING" id="1121338.CLTEP_09710"/>
<dbReference type="SMART" id="SM00028">
    <property type="entry name" value="TPR"/>
    <property type="match status" value="3"/>
</dbReference>
<protein>
    <submittedName>
        <fullName evidence="2">Tetratricopeptide repeat protein</fullName>
    </submittedName>
</protein>
<accession>A0A151B5F6</accession>
<dbReference type="Proteomes" id="UP000075531">
    <property type="component" value="Unassembled WGS sequence"/>
</dbReference>
<dbReference type="SUPFAM" id="SSF48452">
    <property type="entry name" value="TPR-like"/>
    <property type="match status" value="1"/>
</dbReference>
<evidence type="ECO:0000256" key="1">
    <source>
        <dbReference type="PROSITE-ProRule" id="PRU00339"/>
    </source>
</evidence>
<keyword evidence="1" id="KW-0802">TPR repeat</keyword>
<dbReference type="PANTHER" id="PTHR12558:SF13">
    <property type="entry name" value="CELL DIVISION CYCLE PROTEIN 27 HOMOLOG"/>
    <property type="match status" value="1"/>
</dbReference>
<evidence type="ECO:0000313" key="3">
    <source>
        <dbReference type="Proteomes" id="UP000075531"/>
    </source>
</evidence>
<gene>
    <name evidence="2" type="ORF">CLTEP_09710</name>
</gene>
<dbReference type="PROSITE" id="PS50005">
    <property type="entry name" value="TPR"/>
    <property type="match status" value="1"/>
</dbReference>